<evidence type="ECO:0000313" key="2">
    <source>
        <dbReference type="EMBL" id="GAT49818.1"/>
    </source>
</evidence>
<evidence type="ECO:0000313" key="3">
    <source>
        <dbReference type="Proteomes" id="UP000815677"/>
    </source>
</evidence>
<feature type="region of interest" description="Disordered" evidence="1">
    <location>
        <begin position="38"/>
        <end position="61"/>
    </location>
</feature>
<sequence>MCFVTCRSLPSLPASRAVAARESEMDIMEEQDVAGLLEPTTSRGTSPEHAGTSSSHASTPVLADEFDDERITQLESGIAILKEQVKQPSQSKIWLKAMRRADIGADLAQMADDVRVSKQTGTHRRTTWAKAGDKQSERFTRNTMGLAHID</sequence>
<reference evidence="2" key="1">
    <citation type="submission" date="2014-09" db="EMBL/GenBank/DDBJ databases">
        <title>Genome sequence of the luminous mushroom Mycena chlorophos for searching fungal bioluminescence genes.</title>
        <authorList>
            <person name="Tanaka Y."/>
            <person name="Kasuga D."/>
            <person name="Oba Y."/>
            <person name="Hase S."/>
            <person name="Sato K."/>
            <person name="Oba Y."/>
            <person name="Sakakibara Y."/>
        </authorList>
    </citation>
    <scope>NUCLEOTIDE SEQUENCE</scope>
</reference>
<feature type="compositionally biased region" description="Polar residues" evidence="1">
    <location>
        <begin position="39"/>
        <end position="58"/>
    </location>
</feature>
<dbReference type="Proteomes" id="UP000815677">
    <property type="component" value="Unassembled WGS sequence"/>
</dbReference>
<gene>
    <name evidence="2" type="ORF">MCHLO_07106</name>
</gene>
<dbReference type="EMBL" id="DF845880">
    <property type="protein sequence ID" value="GAT49818.1"/>
    <property type="molecule type" value="Genomic_DNA"/>
</dbReference>
<keyword evidence="3" id="KW-1185">Reference proteome</keyword>
<proteinExistence type="predicted"/>
<evidence type="ECO:0000256" key="1">
    <source>
        <dbReference type="SAM" id="MobiDB-lite"/>
    </source>
</evidence>
<name>A0ABQ0LFD9_MYCCL</name>
<organism evidence="2 3">
    <name type="scientific">Mycena chlorophos</name>
    <name type="common">Agaric fungus</name>
    <name type="synonym">Agaricus chlorophos</name>
    <dbReference type="NCBI Taxonomy" id="658473"/>
    <lineage>
        <taxon>Eukaryota</taxon>
        <taxon>Fungi</taxon>
        <taxon>Dikarya</taxon>
        <taxon>Basidiomycota</taxon>
        <taxon>Agaricomycotina</taxon>
        <taxon>Agaricomycetes</taxon>
        <taxon>Agaricomycetidae</taxon>
        <taxon>Agaricales</taxon>
        <taxon>Marasmiineae</taxon>
        <taxon>Mycenaceae</taxon>
        <taxon>Mycena</taxon>
    </lineage>
</organism>
<protein>
    <submittedName>
        <fullName evidence="2">Uncharacterized protein</fullName>
    </submittedName>
</protein>
<accession>A0ABQ0LFD9</accession>